<reference evidence="2 3" key="1">
    <citation type="submission" date="2021-01" db="EMBL/GenBank/DDBJ databases">
        <title>Whole genome shotgun sequence of Catellatospora chokoriensis NBRC 107358.</title>
        <authorList>
            <person name="Komaki H."/>
            <person name="Tamura T."/>
        </authorList>
    </citation>
    <scope>NUCLEOTIDE SEQUENCE [LARGE SCALE GENOMIC DNA]</scope>
    <source>
        <strain evidence="2 3">NBRC 107358</strain>
    </source>
</reference>
<feature type="domain" description="Methyltransferase" evidence="1">
    <location>
        <begin position="175"/>
        <end position="269"/>
    </location>
</feature>
<name>A0A8J3KCI3_9ACTN</name>
<dbReference type="PANTHER" id="PTHR43667">
    <property type="entry name" value="CYCLOPROPANE-FATTY-ACYL-PHOSPHOLIPID SYNTHASE"/>
    <property type="match status" value="1"/>
</dbReference>
<dbReference type="PANTHER" id="PTHR43667:SF2">
    <property type="entry name" value="FATTY ACID C-METHYL TRANSFERASE"/>
    <property type="match status" value="1"/>
</dbReference>
<dbReference type="SUPFAM" id="SSF53335">
    <property type="entry name" value="S-adenosyl-L-methionine-dependent methyltransferases"/>
    <property type="match status" value="1"/>
</dbReference>
<dbReference type="Pfam" id="PF13649">
    <property type="entry name" value="Methyltransf_25"/>
    <property type="match status" value="1"/>
</dbReference>
<protein>
    <recommendedName>
        <fullName evidence="1">Methyltransferase domain-containing protein</fullName>
    </recommendedName>
</protein>
<evidence type="ECO:0000259" key="1">
    <source>
        <dbReference type="Pfam" id="PF13649"/>
    </source>
</evidence>
<evidence type="ECO:0000313" key="2">
    <source>
        <dbReference type="EMBL" id="GIF94263.1"/>
    </source>
</evidence>
<dbReference type="InterPro" id="IPR029063">
    <property type="entry name" value="SAM-dependent_MTases_sf"/>
</dbReference>
<comment type="caution">
    <text evidence="2">The sequence shown here is derived from an EMBL/GenBank/DDBJ whole genome shotgun (WGS) entry which is preliminary data.</text>
</comment>
<dbReference type="InterPro" id="IPR041698">
    <property type="entry name" value="Methyltransf_25"/>
</dbReference>
<dbReference type="EMBL" id="BONG01000088">
    <property type="protein sequence ID" value="GIF94263.1"/>
    <property type="molecule type" value="Genomic_DNA"/>
</dbReference>
<keyword evidence="3" id="KW-1185">Reference proteome</keyword>
<dbReference type="Gene3D" id="3.40.50.150">
    <property type="entry name" value="Vaccinia Virus protein VP39"/>
    <property type="match status" value="1"/>
</dbReference>
<dbReference type="RefSeq" id="WP_191841345.1">
    <property type="nucleotide sequence ID" value="NZ_BAAALB010000057.1"/>
</dbReference>
<accession>A0A8J3KCI3</accession>
<organism evidence="2 3">
    <name type="scientific">Catellatospora chokoriensis</name>
    <dbReference type="NCBI Taxonomy" id="310353"/>
    <lineage>
        <taxon>Bacteria</taxon>
        <taxon>Bacillati</taxon>
        <taxon>Actinomycetota</taxon>
        <taxon>Actinomycetes</taxon>
        <taxon>Micromonosporales</taxon>
        <taxon>Micromonosporaceae</taxon>
        <taxon>Catellatospora</taxon>
    </lineage>
</organism>
<dbReference type="InterPro" id="IPR050723">
    <property type="entry name" value="CFA/CMAS"/>
</dbReference>
<dbReference type="AlphaFoldDB" id="A0A8J3KCI3"/>
<evidence type="ECO:0000313" key="3">
    <source>
        <dbReference type="Proteomes" id="UP000619293"/>
    </source>
</evidence>
<sequence>MKTEPTTPEARNELAGRARRRLTGWAQGAGAITLLKAVHDRGWTTYLTQPRTEAELTGFAGVGPARVAHVLAALEAFGLVIREDTVIRLEPAVAELVLDDGLYALSDVVAHAAALDVVLSHAVDPAGPPPPTGAEALAVAEGSVWRPGPGGRELYRKLLEAVPEFASAVREGRLLDVGCGVAGATLTAATMLPGMRATGLELVPEVAAVAQRRAAALGIDDRFQVLALDVRDFDEAEAFDAAFWAQPFFPVDTRAAALRSIRRALRPGGVLIVQEMEREPSDDADRPGFVLRRLVFDGWGVPFARTAEELAAEAEKAGFETVRLVASPLGRIVVLRRPGQTG</sequence>
<dbReference type="Proteomes" id="UP000619293">
    <property type="component" value="Unassembled WGS sequence"/>
</dbReference>
<proteinExistence type="predicted"/>
<gene>
    <name evidence="2" type="ORF">Cch02nite_77070</name>
</gene>
<dbReference type="CDD" id="cd02440">
    <property type="entry name" value="AdoMet_MTases"/>
    <property type="match status" value="1"/>
</dbReference>